<proteinExistence type="predicted"/>
<organism evidence="1 2">
    <name type="scientific">Stylophora pistillata</name>
    <name type="common">Smooth cauliflower coral</name>
    <dbReference type="NCBI Taxonomy" id="50429"/>
    <lineage>
        <taxon>Eukaryota</taxon>
        <taxon>Metazoa</taxon>
        <taxon>Cnidaria</taxon>
        <taxon>Anthozoa</taxon>
        <taxon>Hexacorallia</taxon>
        <taxon>Scleractinia</taxon>
        <taxon>Astrocoeniina</taxon>
        <taxon>Pocilloporidae</taxon>
        <taxon>Stylophora</taxon>
    </lineage>
</organism>
<dbReference type="Proteomes" id="UP000225706">
    <property type="component" value="Unassembled WGS sequence"/>
</dbReference>
<dbReference type="AlphaFoldDB" id="A0A2B4S5I4"/>
<reference evidence="2" key="1">
    <citation type="journal article" date="2017" name="bioRxiv">
        <title>Comparative analysis of the genomes of Stylophora pistillata and Acropora digitifera provides evidence for extensive differences between species of corals.</title>
        <authorList>
            <person name="Voolstra C.R."/>
            <person name="Li Y."/>
            <person name="Liew Y.J."/>
            <person name="Baumgarten S."/>
            <person name="Zoccola D."/>
            <person name="Flot J.-F."/>
            <person name="Tambutte S."/>
            <person name="Allemand D."/>
            <person name="Aranda M."/>
        </authorList>
    </citation>
    <scope>NUCLEOTIDE SEQUENCE [LARGE SCALE GENOMIC DNA]</scope>
</reference>
<accession>A0A2B4S5I4</accession>
<sequence>MFLVERKVIVLCPGPLDKKSVELPSFGAFRADDEFACQDDYLIHMARYGTYGDQITLCEVANLYNIDIQIVSSLGVRGQHAFSPLASVSAATVYTLDILLRTMANAMERSLGVWKQDQSASSVRKRRRIETNDNHSPSVVAMRRPLFASFRGQWRRIMINKEQCITLWQVTSLSHWISQI</sequence>
<protein>
    <submittedName>
        <fullName evidence="1">Uncharacterized protein</fullName>
    </submittedName>
</protein>
<keyword evidence="2" id="KW-1185">Reference proteome</keyword>
<gene>
    <name evidence="1" type="ORF">AWC38_SpisGene11098</name>
</gene>
<comment type="caution">
    <text evidence="1">The sequence shown here is derived from an EMBL/GenBank/DDBJ whole genome shotgun (WGS) entry which is preliminary data.</text>
</comment>
<dbReference type="EMBL" id="LSMT01000180">
    <property type="protein sequence ID" value="PFX24303.1"/>
    <property type="molecule type" value="Genomic_DNA"/>
</dbReference>
<evidence type="ECO:0000313" key="2">
    <source>
        <dbReference type="Proteomes" id="UP000225706"/>
    </source>
</evidence>
<evidence type="ECO:0000313" key="1">
    <source>
        <dbReference type="EMBL" id="PFX24303.1"/>
    </source>
</evidence>
<name>A0A2B4S5I4_STYPI</name>